<keyword evidence="3 5" id="KW-1133">Transmembrane helix</keyword>
<evidence type="ECO:0000256" key="1">
    <source>
        <dbReference type="ARBA" id="ARBA00004141"/>
    </source>
</evidence>
<dbReference type="InterPro" id="IPR050638">
    <property type="entry name" value="AA-Vitamin_Transporters"/>
</dbReference>
<feature type="domain" description="EamA" evidence="6">
    <location>
        <begin position="154"/>
        <end position="288"/>
    </location>
</feature>
<organism evidence="7">
    <name type="scientific">marine metagenome</name>
    <dbReference type="NCBI Taxonomy" id="408172"/>
    <lineage>
        <taxon>unclassified sequences</taxon>
        <taxon>metagenomes</taxon>
        <taxon>ecological metagenomes</taxon>
    </lineage>
</organism>
<keyword evidence="2 5" id="KW-0812">Transmembrane</keyword>
<protein>
    <recommendedName>
        <fullName evidence="6">EamA domain-containing protein</fullName>
    </recommendedName>
</protein>
<dbReference type="PANTHER" id="PTHR32322:SF2">
    <property type="entry name" value="EAMA DOMAIN-CONTAINING PROTEIN"/>
    <property type="match status" value="1"/>
</dbReference>
<proteinExistence type="predicted"/>
<dbReference type="SUPFAM" id="SSF103481">
    <property type="entry name" value="Multidrug resistance efflux transporter EmrE"/>
    <property type="match status" value="1"/>
</dbReference>
<feature type="transmembrane region" description="Helical" evidence="5">
    <location>
        <begin position="272"/>
        <end position="289"/>
    </location>
</feature>
<accession>A0A382CG72</accession>
<dbReference type="PANTHER" id="PTHR32322">
    <property type="entry name" value="INNER MEMBRANE TRANSPORTER"/>
    <property type="match status" value="1"/>
</dbReference>
<reference evidence="7" key="1">
    <citation type="submission" date="2018-05" db="EMBL/GenBank/DDBJ databases">
        <authorList>
            <person name="Lanie J.A."/>
            <person name="Ng W.-L."/>
            <person name="Kazmierczak K.M."/>
            <person name="Andrzejewski T.M."/>
            <person name="Davidsen T.M."/>
            <person name="Wayne K.J."/>
            <person name="Tettelin H."/>
            <person name="Glass J.I."/>
            <person name="Rusch D."/>
            <person name="Podicherti R."/>
            <person name="Tsui H.-C.T."/>
            <person name="Winkler M.E."/>
        </authorList>
    </citation>
    <scope>NUCLEOTIDE SEQUENCE</scope>
</reference>
<feature type="transmembrane region" description="Helical" evidence="5">
    <location>
        <begin position="185"/>
        <end position="205"/>
    </location>
</feature>
<feature type="transmembrane region" description="Helical" evidence="5">
    <location>
        <begin position="248"/>
        <end position="266"/>
    </location>
</feature>
<dbReference type="InterPro" id="IPR037185">
    <property type="entry name" value="EmrE-like"/>
</dbReference>
<keyword evidence="4 5" id="KW-0472">Membrane</keyword>
<evidence type="ECO:0000256" key="4">
    <source>
        <dbReference type="ARBA" id="ARBA00023136"/>
    </source>
</evidence>
<evidence type="ECO:0000256" key="2">
    <source>
        <dbReference type="ARBA" id="ARBA00022692"/>
    </source>
</evidence>
<feature type="transmembrane region" description="Helical" evidence="5">
    <location>
        <begin position="95"/>
        <end position="115"/>
    </location>
</feature>
<comment type="subcellular location">
    <subcellularLocation>
        <location evidence="1">Membrane</location>
        <topology evidence="1">Multi-pass membrane protein</topology>
    </subcellularLocation>
</comment>
<evidence type="ECO:0000259" key="6">
    <source>
        <dbReference type="Pfam" id="PF00892"/>
    </source>
</evidence>
<feature type="transmembrane region" description="Helical" evidence="5">
    <location>
        <begin position="37"/>
        <end position="56"/>
    </location>
</feature>
<dbReference type="AlphaFoldDB" id="A0A382CG72"/>
<feature type="transmembrane region" description="Helical" evidence="5">
    <location>
        <begin position="217"/>
        <end position="236"/>
    </location>
</feature>
<feature type="domain" description="EamA" evidence="6">
    <location>
        <begin position="8"/>
        <end position="139"/>
    </location>
</feature>
<dbReference type="InterPro" id="IPR000620">
    <property type="entry name" value="EamA_dom"/>
</dbReference>
<dbReference type="GO" id="GO:0016020">
    <property type="term" value="C:membrane"/>
    <property type="evidence" value="ECO:0007669"/>
    <property type="project" value="UniProtKB-SubCell"/>
</dbReference>
<gene>
    <name evidence="7" type="ORF">METZ01_LOCUS177151</name>
</gene>
<feature type="transmembrane region" description="Helical" evidence="5">
    <location>
        <begin position="152"/>
        <end position="173"/>
    </location>
</feature>
<sequence>MEKSTWRAHALMLLATVLVATSFPVGAAITHGLDSVVLTFLRFSLAALIFGPIVAWRYDLPLPGWRDLVRYAVVSAFLVSFFWGMFAALRLTSALNTGTIFTFTPAIAAAVSYFLLRDRLGVAAQVALPVGFVGAIWVIFRGDPNALLALELGWGDCLFFCACIAMGCYMPMVKFLHRGEPMARMTFWTLATGAGWLLLLSLGRFGSVDWVLVPMSVYGGIVYLAVFTTLITFFIFQASTAVIGPTRVLSYTYLNPAFVLLISLGFGEPLPPVATFPGLVLIVGATFILQRTK</sequence>
<evidence type="ECO:0000256" key="3">
    <source>
        <dbReference type="ARBA" id="ARBA00022989"/>
    </source>
</evidence>
<dbReference type="Pfam" id="PF00892">
    <property type="entry name" value="EamA"/>
    <property type="match status" value="2"/>
</dbReference>
<evidence type="ECO:0000313" key="7">
    <source>
        <dbReference type="EMBL" id="SVB24297.1"/>
    </source>
</evidence>
<dbReference type="EMBL" id="UINC01034057">
    <property type="protein sequence ID" value="SVB24297.1"/>
    <property type="molecule type" value="Genomic_DNA"/>
</dbReference>
<feature type="transmembrane region" description="Helical" evidence="5">
    <location>
        <begin position="122"/>
        <end position="140"/>
    </location>
</feature>
<evidence type="ECO:0000256" key="5">
    <source>
        <dbReference type="SAM" id="Phobius"/>
    </source>
</evidence>
<feature type="transmembrane region" description="Helical" evidence="5">
    <location>
        <begin position="68"/>
        <end position="89"/>
    </location>
</feature>
<name>A0A382CG72_9ZZZZ</name>